<dbReference type="SUPFAM" id="SSF53098">
    <property type="entry name" value="Ribonuclease H-like"/>
    <property type="match status" value="1"/>
</dbReference>
<evidence type="ECO:0008006" key="3">
    <source>
        <dbReference type="Google" id="ProtNLM"/>
    </source>
</evidence>
<dbReference type="InterPro" id="IPR012337">
    <property type="entry name" value="RNaseH-like_sf"/>
</dbReference>
<organism evidence="1 2">
    <name type="scientific">Anabarilius grahami</name>
    <name type="common">Kanglang fish</name>
    <name type="synonym">Barilius grahami</name>
    <dbReference type="NCBI Taxonomy" id="495550"/>
    <lineage>
        <taxon>Eukaryota</taxon>
        <taxon>Metazoa</taxon>
        <taxon>Chordata</taxon>
        <taxon>Craniata</taxon>
        <taxon>Vertebrata</taxon>
        <taxon>Euteleostomi</taxon>
        <taxon>Actinopterygii</taxon>
        <taxon>Neopterygii</taxon>
        <taxon>Teleostei</taxon>
        <taxon>Ostariophysi</taxon>
        <taxon>Cypriniformes</taxon>
        <taxon>Xenocyprididae</taxon>
        <taxon>Xenocypridinae</taxon>
        <taxon>Xenocypridinae incertae sedis</taxon>
        <taxon>Anabarilius</taxon>
    </lineage>
</organism>
<dbReference type="Proteomes" id="UP000281406">
    <property type="component" value="Unassembled WGS sequence"/>
</dbReference>
<proteinExistence type="predicted"/>
<dbReference type="OrthoDB" id="8772022at2759"/>
<dbReference type="EMBL" id="RJVU01075378">
    <property type="protein sequence ID" value="ROI16497.1"/>
    <property type="molecule type" value="Genomic_DNA"/>
</dbReference>
<dbReference type="AlphaFoldDB" id="A0A3N0XGJ4"/>
<comment type="caution">
    <text evidence="1">The sequence shown here is derived from an EMBL/GenBank/DDBJ whole genome shotgun (WGS) entry which is preliminary data.</text>
</comment>
<reference evidence="1 2" key="1">
    <citation type="submission" date="2018-10" db="EMBL/GenBank/DDBJ databases">
        <title>Genome assembly for a Yunnan-Guizhou Plateau 3E fish, Anabarilius grahami (Regan), and its evolutionary and genetic applications.</title>
        <authorList>
            <person name="Jiang W."/>
        </authorList>
    </citation>
    <scope>NUCLEOTIDE SEQUENCE [LARGE SCALE GENOMIC DNA]</scope>
    <source>
        <strain evidence="1">AG-KIZ</strain>
        <tissue evidence="1">Muscle</tissue>
    </source>
</reference>
<evidence type="ECO:0000313" key="2">
    <source>
        <dbReference type="Proteomes" id="UP000281406"/>
    </source>
</evidence>
<protein>
    <recommendedName>
        <fullName evidence="3">HAT C-terminal dimerisation domain-containing protein</fullName>
    </recommendedName>
</protein>
<evidence type="ECO:0000313" key="1">
    <source>
        <dbReference type="EMBL" id="ROI16497.1"/>
    </source>
</evidence>
<sequence>MSRMLALRDEFRMTASLPDVIVQAIMVRFSSVMDNKEALLAAVTLPKFKLRWIREEEKKDTVRAMLTTECHELLLEDQQLNAQHHNKPADSTDDFFSFEEEDCAYSAETEVMEYLKSAGSELGVLRQFRRIKAISLRYNTATPSSAPVERLFSLGNLVLTPTRNRMSSKHFERLTLMRYNHFFKDEE</sequence>
<name>A0A3N0XGJ4_ANAGA</name>
<gene>
    <name evidence="1" type="ORF">DPX16_4531</name>
</gene>
<keyword evidence="2" id="KW-1185">Reference proteome</keyword>
<accession>A0A3N0XGJ4</accession>